<sequence length="122" mass="13668">MHRPNFAYEALCRVYDAKAQSLDSQKPLPSRADPPTQNNNMLSQASILATLQVWFASIPLLTRKTFPSFALTPLLQLSDSKGLEEPDATALVPHVPQKNREAEPWWALAAARISDVWNQKMP</sequence>
<proteinExistence type="predicted"/>
<gene>
    <name evidence="1" type="ORF">WJX84_002267</name>
</gene>
<evidence type="ECO:0000313" key="2">
    <source>
        <dbReference type="Proteomes" id="UP001485043"/>
    </source>
</evidence>
<keyword evidence="2" id="KW-1185">Reference proteome</keyword>
<accession>A0AAW1RQP6</accession>
<dbReference type="EMBL" id="JALJOV010002035">
    <property type="protein sequence ID" value="KAK9836063.1"/>
    <property type="molecule type" value="Genomic_DNA"/>
</dbReference>
<organism evidence="1 2">
    <name type="scientific">Apatococcus fuscideae</name>
    <dbReference type="NCBI Taxonomy" id="2026836"/>
    <lineage>
        <taxon>Eukaryota</taxon>
        <taxon>Viridiplantae</taxon>
        <taxon>Chlorophyta</taxon>
        <taxon>core chlorophytes</taxon>
        <taxon>Trebouxiophyceae</taxon>
        <taxon>Chlorellales</taxon>
        <taxon>Chlorellaceae</taxon>
        <taxon>Apatococcus</taxon>
    </lineage>
</organism>
<dbReference type="AlphaFoldDB" id="A0AAW1RQP6"/>
<dbReference type="Proteomes" id="UP001485043">
    <property type="component" value="Unassembled WGS sequence"/>
</dbReference>
<name>A0AAW1RQP6_9CHLO</name>
<protein>
    <submittedName>
        <fullName evidence="1">Uncharacterized protein</fullName>
    </submittedName>
</protein>
<comment type="caution">
    <text evidence="1">The sequence shown here is derived from an EMBL/GenBank/DDBJ whole genome shotgun (WGS) entry which is preliminary data.</text>
</comment>
<reference evidence="1 2" key="1">
    <citation type="journal article" date="2024" name="Nat. Commun.">
        <title>Phylogenomics reveals the evolutionary origins of lichenization in chlorophyte algae.</title>
        <authorList>
            <person name="Puginier C."/>
            <person name="Libourel C."/>
            <person name="Otte J."/>
            <person name="Skaloud P."/>
            <person name="Haon M."/>
            <person name="Grisel S."/>
            <person name="Petersen M."/>
            <person name="Berrin J.G."/>
            <person name="Delaux P.M."/>
            <person name="Dal Grande F."/>
            <person name="Keller J."/>
        </authorList>
    </citation>
    <scope>NUCLEOTIDE SEQUENCE [LARGE SCALE GENOMIC DNA]</scope>
    <source>
        <strain evidence="1 2">SAG 2523</strain>
    </source>
</reference>
<evidence type="ECO:0000313" key="1">
    <source>
        <dbReference type="EMBL" id="KAK9836063.1"/>
    </source>
</evidence>